<dbReference type="OrthoDB" id="9808813at2"/>
<organism evidence="8 9">
    <name type="scientific">Anaeromicrobium sediminis</name>
    <dbReference type="NCBI Taxonomy" id="1478221"/>
    <lineage>
        <taxon>Bacteria</taxon>
        <taxon>Bacillati</taxon>
        <taxon>Bacillota</taxon>
        <taxon>Clostridia</taxon>
        <taxon>Peptostreptococcales</taxon>
        <taxon>Thermotaleaceae</taxon>
        <taxon>Anaeromicrobium</taxon>
    </lineage>
</organism>
<dbReference type="GO" id="GO:0042276">
    <property type="term" value="P:error-prone translesion synthesis"/>
    <property type="evidence" value="ECO:0007669"/>
    <property type="project" value="TreeGrafter"/>
</dbReference>
<sequence>MKDNRTIFHIDVNSAYLSWEAVHRLQHGYGIDLRRIPSVVGGDPKTRHGIILAKSIPAKKYKIKTGETLHSALQKCPSLTIIAPSYGLYMKCSNAMVEILKEYSPNIQRYSVDECFLDYTGMERHFGEPETAAYMIKDRIENELGFTVNIGISTNKLLAKMASDFTKPNRVHTLYHEEIPSKMWPLPVEDLFMVGRATAPKLHKLGICTIGQLANYSLEHIKYILKSHGEMIWKYANGIEDSKVRISNYENMKGIGNSTTVAFDVEDKRTAYMILLGLTETVSMRLRDAKSCCRVIAVEIKNTNFTRYTHQKKLFSPTDTTKHIYTVVKSLFDEAWKGESIRHLGVRVSTLSSNQFSQLSLFDEKDIEKRKALDNTIDSIRSNFGSKSIIRASFLHSGVKPLIGGVGAEDYPMMSSIL</sequence>
<name>A0A267MP09_9FIRM</name>
<dbReference type="GO" id="GO:0009432">
    <property type="term" value="P:SOS response"/>
    <property type="evidence" value="ECO:0007669"/>
    <property type="project" value="TreeGrafter"/>
</dbReference>
<keyword evidence="6" id="KW-0479">Metal-binding</keyword>
<dbReference type="EMBL" id="NIBG01000001">
    <property type="protein sequence ID" value="PAB61152.1"/>
    <property type="molecule type" value="Genomic_DNA"/>
</dbReference>
<keyword evidence="6" id="KW-0460">Magnesium</keyword>
<proteinExistence type="inferred from homology"/>
<dbReference type="SUPFAM" id="SSF100879">
    <property type="entry name" value="Lesion bypass DNA polymerase (Y-family), little finger domain"/>
    <property type="match status" value="1"/>
</dbReference>
<dbReference type="AlphaFoldDB" id="A0A267MP09"/>
<dbReference type="Gene3D" id="3.40.1170.60">
    <property type="match status" value="1"/>
</dbReference>
<feature type="active site" evidence="6">
    <location>
        <position position="114"/>
    </location>
</feature>
<evidence type="ECO:0000256" key="4">
    <source>
        <dbReference type="ARBA" id="ARBA00022763"/>
    </source>
</evidence>
<dbReference type="InterPro" id="IPR036775">
    <property type="entry name" value="DNA_pol_Y-fam_lit_finger_sf"/>
</dbReference>
<evidence type="ECO:0000313" key="8">
    <source>
        <dbReference type="EMBL" id="PAB61152.1"/>
    </source>
</evidence>
<protein>
    <recommendedName>
        <fullName evidence="6">DNA polymerase IV</fullName>
        <shortName evidence="6">Pol IV</shortName>
        <ecNumber evidence="6">2.7.7.7</ecNumber>
    </recommendedName>
</protein>
<evidence type="ECO:0000256" key="2">
    <source>
        <dbReference type="ARBA" id="ARBA00022457"/>
    </source>
</evidence>
<keyword evidence="6" id="KW-0235">DNA replication</keyword>
<feature type="domain" description="UmuC" evidence="7">
    <location>
        <begin position="7"/>
        <end position="195"/>
    </location>
</feature>
<comment type="cofactor">
    <cofactor evidence="6">
        <name>Mg(2+)</name>
        <dbReference type="ChEBI" id="CHEBI:18420"/>
    </cofactor>
    <text evidence="6">Binds 2 magnesium ions per subunit.</text>
</comment>
<evidence type="ECO:0000256" key="6">
    <source>
        <dbReference type="HAMAP-Rule" id="MF_01113"/>
    </source>
</evidence>
<dbReference type="Gene3D" id="3.30.1490.100">
    <property type="entry name" value="DNA polymerase, Y-family, little finger domain"/>
    <property type="match status" value="1"/>
</dbReference>
<dbReference type="RefSeq" id="WP_095130299.1">
    <property type="nucleotide sequence ID" value="NZ_NIBG01000001.1"/>
</dbReference>
<keyword evidence="6" id="KW-0963">Cytoplasm</keyword>
<comment type="subunit">
    <text evidence="6">Monomer.</text>
</comment>
<keyword evidence="6" id="KW-0238">DNA-binding</keyword>
<keyword evidence="9" id="KW-1185">Reference proteome</keyword>
<keyword evidence="6" id="KW-0808">Transferase</keyword>
<dbReference type="PROSITE" id="PS50173">
    <property type="entry name" value="UMUC"/>
    <property type="match status" value="1"/>
</dbReference>
<dbReference type="Gene3D" id="3.30.70.270">
    <property type="match status" value="1"/>
</dbReference>
<dbReference type="Gene3D" id="1.10.150.20">
    <property type="entry name" value="5' to 3' exonuclease, C-terminal subdomain"/>
    <property type="match status" value="1"/>
</dbReference>
<dbReference type="GO" id="GO:0003684">
    <property type="term" value="F:damaged DNA binding"/>
    <property type="evidence" value="ECO:0007669"/>
    <property type="project" value="InterPro"/>
</dbReference>
<keyword evidence="3 6" id="KW-0548">Nucleotidyltransferase</keyword>
<dbReference type="GO" id="GO:0006281">
    <property type="term" value="P:DNA repair"/>
    <property type="evidence" value="ECO:0007669"/>
    <property type="project" value="UniProtKB-UniRule"/>
</dbReference>
<dbReference type="Pfam" id="PF11799">
    <property type="entry name" value="IMS_C"/>
    <property type="match status" value="1"/>
</dbReference>
<reference evidence="8 9" key="1">
    <citation type="submission" date="2017-06" db="EMBL/GenBank/DDBJ databases">
        <title>Draft genome sequence of anaerobic fermentative bacterium Anaeromicrobium sediminis DY2726D isolated from West Pacific Ocean sediments.</title>
        <authorList>
            <person name="Zeng X."/>
        </authorList>
    </citation>
    <scope>NUCLEOTIDE SEQUENCE [LARGE SCALE GENOMIC DNA]</scope>
    <source>
        <strain evidence="8 9">DY2726D</strain>
    </source>
</reference>
<dbReference type="PANTHER" id="PTHR11076">
    <property type="entry name" value="DNA REPAIR POLYMERASE UMUC / TRANSFERASE FAMILY MEMBER"/>
    <property type="match status" value="1"/>
</dbReference>
<keyword evidence="5 6" id="KW-0239">DNA-directed DNA polymerase</keyword>
<gene>
    <name evidence="6" type="primary">dinB</name>
    <name evidence="8" type="ORF">CCE28_01635</name>
</gene>
<keyword evidence="2 6" id="KW-0515">Mutator protein</keyword>
<evidence type="ECO:0000256" key="1">
    <source>
        <dbReference type="ARBA" id="ARBA00010945"/>
    </source>
</evidence>
<evidence type="ECO:0000313" key="9">
    <source>
        <dbReference type="Proteomes" id="UP000216024"/>
    </source>
</evidence>
<dbReference type="EC" id="2.7.7.7" evidence="6"/>
<dbReference type="GO" id="GO:0005829">
    <property type="term" value="C:cytosol"/>
    <property type="evidence" value="ECO:0007669"/>
    <property type="project" value="TreeGrafter"/>
</dbReference>
<dbReference type="GO" id="GO:0000287">
    <property type="term" value="F:magnesium ion binding"/>
    <property type="evidence" value="ECO:0007669"/>
    <property type="project" value="UniProtKB-UniRule"/>
</dbReference>
<dbReference type="Pfam" id="PF11798">
    <property type="entry name" value="IMS_HHH"/>
    <property type="match status" value="1"/>
</dbReference>
<dbReference type="InterPro" id="IPR001126">
    <property type="entry name" value="UmuC"/>
</dbReference>
<dbReference type="HAMAP" id="MF_01113">
    <property type="entry name" value="DNApol_IV"/>
    <property type="match status" value="1"/>
</dbReference>
<dbReference type="InterPro" id="IPR017961">
    <property type="entry name" value="DNA_pol_Y-fam_little_finger"/>
</dbReference>
<comment type="catalytic activity">
    <reaction evidence="6">
        <text>DNA(n) + a 2'-deoxyribonucleoside 5'-triphosphate = DNA(n+1) + diphosphate</text>
        <dbReference type="Rhea" id="RHEA:22508"/>
        <dbReference type="Rhea" id="RHEA-COMP:17339"/>
        <dbReference type="Rhea" id="RHEA-COMP:17340"/>
        <dbReference type="ChEBI" id="CHEBI:33019"/>
        <dbReference type="ChEBI" id="CHEBI:61560"/>
        <dbReference type="ChEBI" id="CHEBI:173112"/>
        <dbReference type="EC" id="2.7.7.7"/>
    </reaction>
</comment>
<dbReference type="InterPro" id="IPR043502">
    <property type="entry name" value="DNA/RNA_pol_sf"/>
</dbReference>
<dbReference type="GO" id="GO:0006261">
    <property type="term" value="P:DNA-templated DNA replication"/>
    <property type="evidence" value="ECO:0007669"/>
    <property type="project" value="UniProtKB-UniRule"/>
</dbReference>
<dbReference type="InterPro" id="IPR024728">
    <property type="entry name" value="PolY_HhH_motif"/>
</dbReference>
<evidence type="ECO:0000256" key="3">
    <source>
        <dbReference type="ARBA" id="ARBA00022695"/>
    </source>
</evidence>
<comment type="subcellular location">
    <subcellularLocation>
        <location evidence="6">Cytoplasm</location>
    </subcellularLocation>
</comment>
<dbReference type="Proteomes" id="UP000216024">
    <property type="component" value="Unassembled WGS sequence"/>
</dbReference>
<keyword evidence="6" id="KW-0234">DNA repair</keyword>
<comment type="function">
    <text evidence="6">Poorly processive, error-prone DNA polymerase involved in untargeted mutagenesis. Copies undamaged DNA at stalled replication forks, which arise in vivo from mismatched or misaligned primer ends. These misaligned primers can be extended by PolIV. Exhibits no 3'-5' exonuclease (proofreading) activity. May be involved in translesional synthesis, in conjunction with the beta clamp from PolIII.</text>
</comment>
<keyword evidence="4 6" id="KW-0227">DNA damage</keyword>
<dbReference type="SUPFAM" id="SSF56672">
    <property type="entry name" value="DNA/RNA polymerases"/>
    <property type="match status" value="1"/>
</dbReference>
<evidence type="ECO:0000256" key="5">
    <source>
        <dbReference type="ARBA" id="ARBA00022932"/>
    </source>
</evidence>
<dbReference type="GO" id="GO:0003887">
    <property type="term" value="F:DNA-directed DNA polymerase activity"/>
    <property type="evidence" value="ECO:0007669"/>
    <property type="project" value="UniProtKB-UniRule"/>
</dbReference>
<feature type="site" description="Substrate discrimination" evidence="6">
    <location>
        <position position="16"/>
    </location>
</feature>
<comment type="caution">
    <text evidence="8">The sequence shown here is derived from an EMBL/GenBank/DDBJ whole genome shotgun (WGS) entry which is preliminary data.</text>
</comment>
<dbReference type="Pfam" id="PF00817">
    <property type="entry name" value="IMS"/>
    <property type="match status" value="1"/>
</dbReference>
<evidence type="ECO:0000259" key="7">
    <source>
        <dbReference type="PROSITE" id="PS50173"/>
    </source>
</evidence>
<dbReference type="InterPro" id="IPR022880">
    <property type="entry name" value="DNApol_IV"/>
</dbReference>
<dbReference type="InterPro" id="IPR050116">
    <property type="entry name" value="DNA_polymerase-Y"/>
</dbReference>
<dbReference type="CDD" id="cd03586">
    <property type="entry name" value="PolY_Pol_IV_kappa"/>
    <property type="match status" value="1"/>
</dbReference>
<accession>A0A267MP09</accession>
<feature type="binding site" evidence="6">
    <location>
        <position position="11"/>
    </location>
    <ligand>
        <name>Mg(2+)</name>
        <dbReference type="ChEBI" id="CHEBI:18420"/>
    </ligand>
</feature>
<dbReference type="PANTHER" id="PTHR11076:SF35">
    <property type="entry name" value="DNA REPAIR PROTEIN HOMOLOG YOBH"/>
    <property type="match status" value="1"/>
</dbReference>
<feature type="binding site" evidence="6">
    <location>
        <position position="113"/>
    </location>
    <ligand>
        <name>Mg(2+)</name>
        <dbReference type="ChEBI" id="CHEBI:18420"/>
    </ligand>
</feature>
<comment type="similarity">
    <text evidence="1 6">Belongs to the DNA polymerase type-Y family.</text>
</comment>
<dbReference type="InterPro" id="IPR043128">
    <property type="entry name" value="Rev_trsase/Diguanyl_cyclase"/>
</dbReference>